<dbReference type="Proteomes" id="UP001642540">
    <property type="component" value="Unassembled WGS sequence"/>
</dbReference>
<sequence>MTTKTIVDETFSQVNELTKSRELHNCSTADSNNPYFFYDVEGLENFIEHFKDCLVLSGSLFITYHLKLRTGNADVYEREMDLLDRFGHLVGKLEFTISYANPSETLQSRLIRALNYVPSLKRQLKLKCLSFV</sequence>
<comment type="caution">
    <text evidence="1">The sequence shown here is derived from an EMBL/GenBank/DDBJ whole genome shotgun (WGS) entry which is preliminary data.</text>
</comment>
<gene>
    <name evidence="1" type="ORF">ODALV1_LOCUS1283</name>
</gene>
<organism evidence="1 2">
    <name type="scientific">Orchesella dallaii</name>
    <dbReference type="NCBI Taxonomy" id="48710"/>
    <lineage>
        <taxon>Eukaryota</taxon>
        <taxon>Metazoa</taxon>
        <taxon>Ecdysozoa</taxon>
        <taxon>Arthropoda</taxon>
        <taxon>Hexapoda</taxon>
        <taxon>Collembola</taxon>
        <taxon>Entomobryomorpha</taxon>
        <taxon>Entomobryoidea</taxon>
        <taxon>Orchesellidae</taxon>
        <taxon>Orchesellinae</taxon>
        <taxon>Orchesella</taxon>
    </lineage>
</organism>
<protein>
    <submittedName>
        <fullName evidence="1">Uncharacterized protein</fullName>
    </submittedName>
</protein>
<proteinExistence type="predicted"/>
<reference evidence="1 2" key="1">
    <citation type="submission" date="2024-08" db="EMBL/GenBank/DDBJ databases">
        <authorList>
            <person name="Cucini C."/>
            <person name="Frati F."/>
        </authorList>
    </citation>
    <scope>NUCLEOTIDE SEQUENCE [LARGE SCALE GENOMIC DNA]</scope>
</reference>
<accession>A0ABP1PN57</accession>
<keyword evidence="2" id="KW-1185">Reference proteome</keyword>
<name>A0ABP1PN57_9HEXA</name>
<evidence type="ECO:0000313" key="2">
    <source>
        <dbReference type="Proteomes" id="UP001642540"/>
    </source>
</evidence>
<evidence type="ECO:0000313" key="1">
    <source>
        <dbReference type="EMBL" id="CAL8070524.1"/>
    </source>
</evidence>
<dbReference type="EMBL" id="CAXLJM020000004">
    <property type="protein sequence ID" value="CAL8070524.1"/>
    <property type="molecule type" value="Genomic_DNA"/>
</dbReference>